<organism evidence="1 2">
    <name type="scientific">Nonomuraea montanisoli</name>
    <dbReference type="NCBI Taxonomy" id="2741721"/>
    <lineage>
        <taxon>Bacteria</taxon>
        <taxon>Bacillati</taxon>
        <taxon>Actinomycetota</taxon>
        <taxon>Actinomycetes</taxon>
        <taxon>Streptosporangiales</taxon>
        <taxon>Streptosporangiaceae</taxon>
        <taxon>Nonomuraea</taxon>
    </lineage>
</organism>
<dbReference type="RefSeq" id="WP_175593042.1">
    <property type="nucleotide sequence ID" value="NZ_JABWGN010000012.1"/>
</dbReference>
<dbReference type="AlphaFoldDB" id="A0A7Y6M6G7"/>
<protein>
    <submittedName>
        <fullName evidence="1">Uncharacterized protein</fullName>
    </submittedName>
</protein>
<evidence type="ECO:0000313" key="2">
    <source>
        <dbReference type="Proteomes" id="UP000586042"/>
    </source>
</evidence>
<reference evidence="1 2" key="1">
    <citation type="submission" date="2020-06" db="EMBL/GenBank/DDBJ databases">
        <title>Nonomuraea sp. SMC257, a novel actinomycete isolated from soil.</title>
        <authorList>
            <person name="Chanama M."/>
        </authorList>
    </citation>
    <scope>NUCLEOTIDE SEQUENCE [LARGE SCALE GENOMIC DNA]</scope>
    <source>
        <strain evidence="1 2">SMC257</strain>
    </source>
</reference>
<sequence>MTTLHRLSGLPVLPQDRAVVALMWTVRVSGGHRSEDGANPFLFGPATTFHRVRLA</sequence>
<dbReference type="EMBL" id="JABWGN010000012">
    <property type="protein sequence ID" value="NUW35581.1"/>
    <property type="molecule type" value="Genomic_DNA"/>
</dbReference>
<evidence type="ECO:0000313" key="1">
    <source>
        <dbReference type="EMBL" id="NUW35581.1"/>
    </source>
</evidence>
<dbReference type="Proteomes" id="UP000586042">
    <property type="component" value="Unassembled WGS sequence"/>
</dbReference>
<gene>
    <name evidence="1" type="ORF">HTZ77_29730</name>
</gene>
<accession>A0A7Y6M6G7</accession>
<keyword evidence="2" id="KW-1185">Reference proteome</keyword>
<comment type="caution">
    <text evidence="1">The sequence shown here is derived from an EMBL/GenBank/DDBJ whole genome shotgun (WGS) entry which is preliminary data.</text>
</comment>
<proteinExistence type="predicted"/>
<name>A0A7Y6M6G7_9ACTN</name>